<evidence type="ECO:0008006" key="7">
    <source>
        <dbReference type="Google" id="ProtNLM"/>
    </source>
</evidence>
<keyword evidence="2" id="KW-0812">Transmembrane</keyword>
<reference evidence="4" key="1">
    <citation type="submission" date="2017-05" db="EMBL/GenBank/DDBJ databases">
        <title>The Genome Sequence of Enterococcus sp. 9E7_DIV0242.</title>
        <authorList>
            <consortium name="The Broad Institute Genomics Platform"/>
            <consortium name="The Broad Institute Genomic Center for Infectious Diseases"/>
            <person name="Earl A."/>
            <person name="Manson A."/>
            <person name="Schwartman J."/>
            <person name="Gilmore M."/>
            <person name="Abouelleil A."/>
            <person name="Cao P."/>
            <person name="Chapman S."/>
            <person name="Cusick C."/>
            <person name="Shea T."/>
            <person name="Young S."/>
            <person name="Neafsey D."/>
            <person name="Nusbaum C."/>
            <person name="Birren B."/>
        </authorList>
    </citation>
    <scope>NUCLEOTIDE SEQUENCE [LARGE SCALE GENOMIC DNA]</scope>
    <source>
        <strain evidence="4">9E7_DIV0242</strain>
    </source>
</reference>
<evidence type="ECO:0000313" key="6">
    <source>
        <dbReference type="Proteomes" id="UP000195141"/>
    </source>
</evidence>
<dbReference type="EMBL" id="NGMM01000005">
    <property type="protein sequence ID" value="OTP13667.1"/>
    <property type="molecule type" value="Genomic_DNA"/>
</dbReference>
<feature type="compositionally biased region" description="Polar residues" evidence="1">
    <location>
        <begin position="40"/>
        <end position="57"/>
    </location>
</feature>
<reference evidence="5" key="3">
    <citation type="submission" date="2024-03" db="EMBL/GenBank/DDBJ databases">
        <title>The Genome Sequence of Enterococcus sp. DIV0242b.</title>
        <authorList>
            <consortium name="The Broad Institute Genomics Platform"/>
            <consortium name="The Broad Institute Microbial Omics Core"/>
            <consortium name="The Broad Institute Genomic Center for Infectious Diseases"/>
            <person name="Earl A."/>
            <person name="Manson A."/>
            <person name="Gilmore M."/>
            <person name="Schwartman J."/>
            <person name="Shea T."/>
            <person name="Abouelleil A."/>
            <person name="Cao P."/>
            <person name="Chapman S."/>
            <person name="Cusick C."/>
            <person name="Young S."/>
            <person name="Neafsey D."/>
            <person name="Nusbaum C."/>
            <person name="Birren B."/>
        </authorList>
    </citation>
    <scope>NUCLEOTIDE SEQUENCE</scope>
    <source>
        <strain evidence="5">9E7_DIV0242</strain>
    </source>
</reference>
<evidence type="ECO:0000256" key="3">
    <source>
        <dbReference type="SAM" id="SignalP"/>
    </source>
</evidence>
<dbReference type="EMBL" id="CP147247">
    <property type="protein sequence ID" value="WYJ89939.1"/>
    <property type="molecule type" value="Genomic_DNA"/>
</dbReference>
<evidence type="ECO:0000256" key="2">
    <source>
        <dbReference type="SAM" id="Phobius"/>
    </source>
</evidence>
<keyword evidence="6" id="KW-1185">Reference proteome</keyword>
<sequence>MRRKSKVFLFLLSLLISLFLLPSQVFATAKTDIGVTFTENTTLPIDNDPNDSVSYPETSKPEGTGEKSSGNLPSMGEQPLIYSANILGLTFLLVLLLLIKTSGKEVRRDE</sequence>
<reference evidence="5" key="2">
    <citation type="submission" date="2017-05" db="EMBL/GenBank/DDBJ databases">
        <authorList>
            <consortium name="The Broad Institute Genomics Platform"/>
            <consortium name="The Broad Institute Genomic Center for Infectious Diseases"/>
            <person name="Earl A."/>
            <person name="Manson A."/>
            <person name="Schwartman J."/>
            <person name="Gilmore M."/>
            <person name="Abouelleil A."/>
            <person name="Cao P."/>
            <person name="Chapman S."/>
            <person name="Cusick C."/>
            <person name="Shea T."/>
            <person name="Young S."/>
            <person name="Neafsey D."/>
            <person name="Nusbaum C."/>
            <person name="Birren B."/>
        </authorList>
    </citation>
    <scope>NUCLEOTIDE SEQUENCE</scope>
    <source>
        <strain evidence="5">9E7_DIV0242</strain>
    </source>
</reference>
<feature type="signal peptide" evidence="3">
    <location>
        <begin position="1"/>
        <end position="27"/>
    </location>
</feature>
<dbReference type="Proteomes" id="UP000195141">
    <property type="component" value="Chromosome"/>
</dbReference>
<protein>
    <recommendedName>
        <fullName evidence="7">Gram-positive cocci surface proteins LPxTG domain-containing protein</fullName>
    </recommendedName>
</protein>
<evidence type="ECO:0000313" key="5">
    <source>
        <dbReference type="EMBL" id="WYJ89939.1"/>
    </source>
</evidence>
<gene>
    <name evidence="5" type="ORF">A5888_001667</name>
    <name evidence="4" type="ORF">A5888_003145</name>
</gene>
<keyword evidence="2" id="KW-1133">Transmembrane helix</keyword>
<organism evidence="4">
    <name type="scientific">Candidatus Enterococcus clewellii</name>
    <dbReference type="NCBI Taxonomy" id="1834193"/>
    <lineage>
        <taxon>Bacteria</taxon>
        <taxon>Bacillati</taxon>
        <taxon>Bacillota</taxon>
        <taxon>Bacilli</taxon>
        <taxon>Lactobacillales</taxon>
        <taxon>Enterococcaceae</taxon>
        <taxon>Enterococcus</taxon>
    </lineage>
</organism>
<evidence type="ECO:0000313" key="4">
    <source>
        <dbReference type="EMBL" id="OTP13667.1"/>
    </source>
</evidence>
<keyword evidence="2" id="KW-0472">Membrane</keyword>
<feature type="region of interest" description="Disordered" evidence="1">
    <location>
        <begin position="40"/>
        <end position="72"/>
    </location>
</feature>
<name>A0A242K3U5_9ENTE</name>
<keyword evidence="3" id="KW-0732">Signal</keyword>
<dbReference type="RefSeq" id="WP_086350145.1">
    <property type="nucleotide sequence ID" value="NZ_CP147247.1"/>
</dbReference>
<evidence type="ECO:0000256" key="1">
    <source>
        <dbReference type="SAM" id="MobiDB-lite"/>
    </source>
</evidence>
<feature type="chain" id="PRO_5013303590" description="Gram-positive cocci surface proteins LPxTG domain-containing protein" evidence="3">
    <location>
        <begin position="28"/>
        <end position="110"/>
    </location>
</feature>
<accession>A0A242K3U5</accession>
<dbReference type="AlphaFoldDB" id="A0A242K3U5"/>
<proteinExistence type="predicted"/>
<feature type="transmembrane region" description="Helical" evidence="2">
    <location>
        <begin position="80"/>
        <end position="99"/>
    </location>
</feature>